<feature type="transmembrane region" description="Helical" evidence="5">
    <location>
        <begin position="216"/>
        <end position="234"/>
    </location>
</feature>
<keyword evidence="7" id="KW-1185">Reference proteome</keyword>
<evidence type="ECO:0008006" key="8">
    <source>
        <dbReference type="Google" id="ProtNLM"/>
    </source>
</evidence>
<dbReference type="EMBL" id="JABTTQ020001209">
    <property type="protein sequence ID" value="KAK6133608.1"/>
    <property type="molecule type" value="Genomic_DNA"/>
</dbReference>
<proteinExistence type="predicted"/>
<feature type="transmembrane region" description="Helical" evidence="5">
    <location>
        <begin position="30"/>
        <end position="47"/>
    </location>
</feature>
<keyword evidence="3 5" id="KW-1133">Transmembrane helix</keyword>
<comment type="subcellular location">
    <subcellularLocation>
        <location evidence="1">Membrane</location>
        <topology evidence="1">Multi-pass membrane protein</topology>
    </subcellularLocation>
</comment>
<sequence length="267" mass="29688">MVLVEGCIIGLTIMASTAMARGMSPFVFVVYTNALGSIILLPFSFFYHRKDRVTIAQNLAFVGLSYSSPIVACGMANQLPALSFILGIILRTTRFDWKSSASSLTLAFWNIVQVGTLKICPQVMKIVSFYSLFGTIQSAVLALFLERDPNAWRLELNFELLIIVLTAIFGSLIRSSVQIWCTRLKGPYFVPAFKPFGIPWASTFGCLIFGDTFHYGSMMGAFVCGVGYYTVLWGQIKDEELQKLDHRANNSSVDEKVPLLQDQDSQV</sequence>
<comment type="caution">
    <text evidence="6">The sequence shown here is derived from an EMBL/GenBank/DDBJ whole genome shotgun (WGS) entry which is preliminary data.</text>
</comment>
<dbReference type="InterPro" id="IPR030184">
    <property type="entry name" value="WAT1-related"/>
</dbReference>
<feature type="transmembrane region" description="Helical" evidence="5">
    <location>
        <begin position="127"/>
        <end position="145"/>
    </location>
</feature>
<dbReference type="SUPFAM" id="SSF103481">
    <property type="entry name" value="Multidrug resistance efflux transporter EmrE"/>
    <property type="match status" value="1"/>
</dbReference>
<evidence type="ECO:0000313" key="6">
    <source>
        <dbReference type="EMBL" id="KAK6133608.1"/>
    </source>
</evidence>
<dbReference type="Proteomes" id="UP001318860">
    <property type="component" value="Unassembled WGS sequence"/>
</dbReference>
<dbReference type="PANTHER" id="PTHR31218">
    <property type="entry name" value="WAT1-RELATED PROTEIN"/>
    <property type="match status" value="1"/>
</dbReference>
<evidence type="ECO:0000256" key="5">
    <source>
        <dbReference type="SAM" id="Phobius"/>
    </source>
</evidence>
<keyword evidence="2 5" id="KW-0812">Transmembrane</keyword>
<feature type="transmembrane region" description="Helical" evidence="5">
    <location>
        <begin position="157"/>
        <end position="177"/>
    </location>
</feature>
<evidence type="ECO:0000313" key="7">
    <source>
        <dbReference type="Proteomes" id="UP001318860"/>
    </source>
</evidence>
<evidence type="ECO:0000256" key="4">
    <source>
        <dbReference type="ARBA" id="ARBA00023136"/>
    </source>
</evidence>
<feature type="transmembrane region" description="Helical" evidence="5">
    <location>
        <begin position="59"/>
        <end position="89"/>
    </location>
</feature>
<evidence type="ECO:0000256" key="1">
    <source>
        <dbReference type="ARBA" id="ARBA00004141"/>
    </source>
</evidence>
<protein>
    <recommendedName>
        <fullName evidence="8">WAT1-related protein</fullName>
    </recommendedName>
</protein>
<gene>
    <name evidence="6" type="ORF">DH2020_032638</name>
</gene>
<evidence type="ECO:0000256" key="2">
    <source>
        <dbReference type="ARBA" id="ARBA00022692"/>
    </source>
</evidence>
<keyword evidence="4 5" id="KW-0472">Membrane</keyword>
<organism evidence="6 7">
    <name type="scientific">Rehmannia glutinosa</name>
    <name type="common">Chinese foxglove</name>
    <dbReference type="NCBI Taxonomy" id="99300"/>
    <lineage>
        <taxon>Eukaryota</taxon>
        <taxon>Viridiplantae</taxon>
        <taxon>Streptophyta</taxon>
        <taxon>Embryophyta</taxon>
        <taxon>Tracheophyta</taxon>
        <taxon>Spermatophyta</taxon>
        <taxon>Magnoliopsida</taxon>
        <taxon>eudicotyledons</taxon>
        <taxon>Gunneridae</taxon>
        <taxon>Pentapetalae</taxon>
        <taxon>asterids</taxon>
        <taxon>lamiids</taxon>
        <taxon>Lamiales</taxon>
        <taxon>Orobanchaceae</taxon>
        <taxon>Rehmannieae</taxon>
        <taxon>Rehmannia</taxon>
    </lineage>
</organism>
<accession>A0ABR0VG92</accession>
<reference evidence="6 7" key="1">
    <citation type="journal article" date="2021" name="Comput. Struct. Biotechnol. J.">
        <title>De novo genome assembly of the potent medicinal plant Rehmannia glutinosa using nanopore technology.</title>
        <authorList>
            <person name="Ma L."/>
            <person name="Dong C."/>
            <person name="Song C."/>
            <person name="Wang X."/>
            <person name="Zheng X."/>
            <person name="Niu Y."/>
            <person name="Chen S."/>
            <person name="Feng W."/>
        </authorList>
    </citation>
    <scope>NUCLEOTIDE SEQUENCE [LARGE SCALE GENOMIC DNA]</scope>
    <source>
        <strain evidence="6">DH-2019</strain>
    </source>
</reference>
<evidence type="ECO:0000256" key="3">
    <source>
        <dbReference type="ARBA" id="ARBA00022989"/>
    </source>
</evidence>
<name>A0ABR0VG92_REHGL</name>
<dbReference type="InterPro" id="IPR037185">
    <property type="entry name" value="EmrE-like"/>
</dbReference>